<sequence length="344" mass="39305">MTTAENLDHLCNPKLPESIPLIDFSDYNSTDLQKKVNLGKKLVDAFSTAGFVYLKNCPLDNFDRDEMFKTSKEFFAKSSDYKVNLEWESAESNRGYVQQGREKLTELDKVGRADEIGLLRQVSPDIKETFEIGKENPNGKFQNRWPDDEFGKKFKSTSLKFYDQMHKINVEIMKLLNFGLDLPEGYLDSFVTDGDNNLRLLHYPSVEKKTLSKENKRAGAHCDYGSITLLLQDMSGGLEVKDYKTGEYVKATPIADTIVVNVGDMMQRWTNDKFKSTLHRVVKPYISEDETTYPARFSIAYFCNPNFDSIIECLPTCVDEGNPKKYGPISSFEHLVERLSSTYA</sequence>
<dbReference type="GO" id="GO:0046872">
    <property type="term" value="F:metal ion binding"/>
    <property type="evidence" value="ECO:0007669"/>
    <property type="project" value="UniProtKB-KW"/>
</dbReference>
<evidence type="ECO:0000313" key="4">
    <source>
        <dbReference type="Proteomes" id="UP001211065"/>
    </source>
</evidence>
<proteinExistence type="inferred from homology"/>
<evidence type="ECO:0000313" key="3">
    <source>
        <dbReference type="EMBL" id="KAJ3223974.1"/>
    </source>
</evidence>
<dbReference type="InterPro" id="IPR044861">
    <property type="entry name" value="IPNS-like_FE2OG_OXY"/>
</dbReference>
<keyword evidence="1" id="KW-0479">Metal-binding</keyword>
<dbReference type="InterPro" id="IPR027443">
    <property type="entry name" value="IPNS-like_sf"/>
</dbReference>
<dbReference type="EMBL" id="JADGJW010000110">
    <property type="protein sequence ID" value="KAJ3223974.1"/>
    <property type="molecule type" value="Genomic_DNA"/>
</dbReference>
<comment type="similarity">
    <text evidence="1">Belongs to the iron/ascorbate-dependent oxidoreductase family.</text>
</comment>
<keyword evidence="1" id="KW-0560">Oxidoreductase</keyword>
<dbReference type="PROSITE" id="PS51471">
    <property type="entry name" value="FE2OG_OXY"/>
    <property type="match status" value="1"/>
</dbReference>
<keyword evidence="1" id="KW-0408">Iron</keyword>
<dbReference type="GO" id="GO:0016491">
    <property type="term" value="F:oxidoreductase activity"/>
    <property type="evidence" value="ECO:0007669"/>
    <property type="project" value="UniProtKB-KW"/>
</dbReference>
<feature type="domain" description="Fe2OG dioxygenase" evidence="2">
    <location>
        <begin position="194"/>
        <end position="305"/>
    </location>
</feature>
<reference evidence="3" key="1">
    <citation type="submission" date="2020-05" db="EMBL/GenBank/DDBJ databases">
        <title>Phylogenomic resolution of chytrid fungi.</title>
        <authorList>
            <person name="Stajich J.E."/>
            <person name="Amses K."/>
            <person name="Simmons R."/>
            <person name="Seto K."/>
            <person name="Myers J."/>
            <person name="Bonds A."/>
            <person name="Quandt C.A."/>
            <person name="Barry K."/>
            <person name="Liu P."/>
            <person name="Grigoriev I."/>
            <person name="Longcore J.E."/>
            <person name="James T.Y."/>
        </authorList>
    </citation>
    <scope>NUCLEOTIDE SEQUENCE</scope>
    <source>
        <strain evidence="3">JEL0476</strain>
    </source>
</reference>
<dbReference type="SUPFAM" id="SSF51197">
    <property type="entry name" value="Clavaminate synthase-like"/>
    <property type="match status" value="1"/>
</dbReference>
<organism evidence="3 4">
    <name type="scientific">Clydaea vesicula</name>
    <dbReference type="NCBI Taxonomy" id="447962"/>
    <lineage>
        <taxon>Eukaryota</taxon>
        <taxon>Fungi</taxon>
        <taxon>Fungi incertae sedis</taxon>
        <taxon>Chytridiomycota</taxon>
        <taxon>Chytridiomycota incertae sedis</taxon>
        <taxon>Chytridiomycetes</taxon>
        <taxon>Lobulomycetales</taxon>
        <taxon>Lobulomycetaceae</taxon>
        <taxon>Clydaea</taxon>
    </lineage>
</organism>
<dbReference type="InterPro" id="IPR026992">
    <property type="entry name" value="DIOX_N"/>
</dbReference>
<keyword evidence="4" id="KW-1185">Reference proteome</keyword>
<dbReference type="AlphaFoldDB" id="A0AAD5U5N6"/>
<dbReference type="Gene3D" id="2.60.120.330">
    <property type="entry name" value="B-lactam Antibiotic, Isopenicillin N Synthase, Chain"/>
    <property type="match status" value="1"/>
</dbReference>
<evidence type="ECO:0000256" key="1">
    <source>
        <dbReference type="RuleBase" id="RU003682"/>
    </source>
</evidence>
<dbReference type="InterPro" id="IPR050231">
    <property type="entry name" value="Iron_ascorbate_oxido_reductase"/>
</dbReference>
<gene>
    <name evidence="3" type="ORF">HK099_000458</name>
</gene>
<dbReference type="Pfam" id="PF14226">
    <property type="entry name" value="DIOX_N"/>
    <property type="match status" value="1"/>
</dbReference>
<dbReference type="InterPro" id="IPR005123">
    <property type="entry name" value="Oxoglu/Fe-dep_dioxygenase_dom"/>
</dbReference>
<dbReference type="PANTHER" id="PTHR47990">
    <property type="entry name" value="2-OXOGLUTARATE (2OG) AND FE(II)-DEPENDENT OXYGENASE SUPERFAMILY PROTEIN-RELATED"/>
    <property type="match status" value="1"/>
</dbReference>
<dbReference type="Pfam" id="PF03171">
    <property type="entry name" value="2OG-FeII_Oxy"/>
    <property type="match status" value="1"/>
</dbReference>
<comment type="caution">
    <text evidence="3">The sequence shown here is derived from an EMBL/GenBank/DDBJ whole genome shotgun (WGS) entry which is preliminary data.</text>
</comment>
<dbReference type="Proteomes" id="UP001211065">
    <property type="component" value="Unassembled WGS sequence"/>
</dbReference>
<protein>
    <recommendedName>
        <fullName evidence="2">Fe2OG dioxygenase domain-containing protein</fullName>
    </recommendedName>
</protein>
<accession>A0AAD5U5N6</accession>
<name>A0AAD5U5N6_9FUNG</name>
<evidence type="ECO:0000259" key="2">
    <source>
        <dbReference type="PROSITE" id="PS51471"/>
    </source>
</evidence>